<feature type="transmembrane region" description="Helical" evidence="1">
    <location>
        <begin position="385"/>
        <end position="406"/>
    </location>
</feature>
<reference evidence="2" key="1">
    <citation type="submission" date="2013-11" db="EMBL/GenBank/DDBJ databases">
        <title>Comparative genomics of Ignicoccus.</title>
        <authorList>
            <person name="Podar M."/>
        </authorList>
    </citation>
    <scope>NUCLEOTIDE SEQUENCE</scope>
    <source>
        <strain evidence="2">DSM 13166</strain>
    </source>
</reference>
<evidence type="ECO:0000256" key="1">
    <source>
        <dbReference type="SAM" id="Phobius"/>
    </source>
</evidence>
<keyword evidence="3" id="KW-1185">Reference proteome</keyword>
<keyword evidence="1" id="KW-1133">Transmembrane helix</keyword>
<dbReference type="Proteomes" id="UP001063698">
    <property type="component" value="Chromosome"/>
</dbReference>
<accession>A0A977PL28</accession>
<dbReference type="EMBL" id="CP006868">
    <property type="protein sequence ID" value="UXD22622.1"/>
    <property type="molecule type" value="Genomic_DNA"/>
</dbReference>
<organism evidence="2 3">
    <name type="scientific">Ignicoccus pacificus DSM 13166</name>
    <dbReference type="NCBI Taxonomy" id="940294"/>
    <lineage>
        <taxon>Archaea</taxon>
        <taxon>Thermoproteota</taxon>
        <taxon>Thermoprotei</taxon>
        <taxon>Desulfurococcales</taxon>
        <taxon>Desulfurococcaceae</taxon>
        <taxon>Ignicoccus</taxon>
    </lineage>
</organism>
<dbReference type="KEGG" id="ipc:IPA_06760"/>
<proteinExistence type="predicted"/>
<protein>
    <submittedName>
        <fullName evidence="2">Uncharacterized protein</fullName>
    </submittedName>
</protein>
<evidence type="ECO:0000313" key="2">
    <source>
        <dbReference type="EMBL" id="UXD22622.1"/>
    </source>
</evidence>
<gene>
    <name evidence="2" type="ORF">IPA_06760</name>
</gene>
<keyword evidence="1" id="KW-0812">Transmembrane</keyword>
<name>A0A977PL28_9CREN</name>
<dbReference type="AlphaFoldDB" id="A0A977PL28"/>
<evidence type="ECO:0000313" key="3">
    <source>
        <dbReference type="Proteomes" id="UP001063698"/>
    </source>
</evidence>
<sequence>MIAAAFIWNGSERKINSPMSLNSLLILSCFPSCEIMNLKVKIIGDYERNRSKEFELEYTNVDTLLDIVKDEDLRRIPKDLRASIANEVTRVGALPMNEIIRCARGNLKAVSLSLLSPYSIIIYTDRASDQKTYFQRIGSWLPVETEYRLRLRTPIFFTTDRKIYNDKIIEELLYSYGKLFKTTYVLLPPRSSNNYIVEDILFFSTLKYNMFLGALSPEHRDVVEELTFDCLCIPERKGFKEYVMFSPSCFFKTEFEMRVWSPIDNYYLREVLKVSEASVLLNLLHPGRPKTLSMKLSMVKDFADDLLYSTTTIIYNLQNYLLQVREYLSYIDDLEIPRDTLDDLKTEIVRIMDVIETFRNDIEYLRSFISSMAELLDRTRSLQEFMLNIYLFVLTLFQVLWAVLTFK</sequence>
<keyword evidence="1" id="KW-0472">Membrane</keyword>